<dbReference type="AlphaFoldDB" id="A0AAN7SMX5"/>
<dbReference type="EMBL" id="JARPUR010000004">
    <property type="protein sequence ID" value="KAK4876913.1"/>
    <property type="molecule type" value="Genomic_DNA"/>
</dbReference>
<dbReference type="InterPro" id="IPR012677">
    <property type="entry name" value="Nucleotide-bd_a/b_plait_sf"/>
</dbReference>
<gene>
    <name evidence="4" type="ORF">RN001_009419</name>
</gene>
<keyword evidence="5" id="KW-1185">Reference proteome</keyword>
<dbReference type="PROSITE" id="PS50102">
    <property type="entry name" value="RRM"/>
    <property type="match status" value="1"/>
</dbReference>
<keyword evidence="1 2" id="KW-0694">RNA-binding</keyword>
<evidence type="ECO:0000256" key="2">
    <source>
        <dbReference type="PROSITE-ProRule" id="PRU00176"/>
    </source>
</evidence>
<dbReference type="Gene3D" id="3.30.70.330">
    <property type="match status" value="1"/>
</dbReference>
<sequence>MASTVRLLRLYVGNLPWTVGHNELKQYFSKYGHVNGANVVFDKNTGLSRNYGFVVYSNREGFDTALNVQNHKLEGYILKVEPSGSNDN</sequence>
<dbReference type="Proteomes" id="UP001353858">
    <property type="component" value="Unassembled WGS sequence"/>
</dbReference>
<dbReference type="GO" id="GO:0003723">
    <property type="term" value="F:RNA binding"/>
    <property type="evidence" value="ECO:0007669"/>
    <property type="project" value="UniProtKB-UniRule"/>
</dbReference>
<evidence type="ECO:0000259" key="3">
    <source>
        <dbReference type="PROSITE" id="PS50102"/>
    </source>
</evidence>
<dbReference type="InterPro" id="IPR000504">
    <property type="entry name" value="RRM_dom"/>
</dbReference>
<evidence type="ECO:0000313" key="5">
    <source>
        <dbReference type="Proteomes" id="UP001353858"/>
    </source>
</evidence>
<dbReference type="InterPro" id="IPR035979">
    <property type="entry name" value="RBD_domain_sf"/>
</dbReference>
<organism evidence="4 5">
    <name type="scientific">Aquatica leii</name>
    <dbReference type="NCBI Taxonomy" id="1421715"/>
    <lineage>
        <taxon>Eukaryota</taxon>
        <taxon>Metazoa</taxon>
        <taxon>Ecdysozoa</taxon>
        <taxon>Arthropoda</taxon>
        <taxon>Hexapoda</taxon>
        <taxon>Insecta</taxon>
        <taxon>Pterygota</taxon>
        <taxon>Neoptera</taxon>
        <taxon>Endopterygota</taxon>
        <taxon>Coleoptera</taxon>
        <taxon>Polyphaga</taxon>
        <taxon>Elateriformia</taxon>
        <taxon>Elateroidea</taxon>
        <taxon>Lampyridae</taxon>
        <taxon>Luciolinae</taxon>
        <taxon>Aquatica</taxon>
    </lineage>
</organism>
<name>A0AAN7SMX5_9COLE</name>
<comment type="caution">
    <text evidence="4">The sequence shown here is derived from an EMBL/GenBank/DDBJ whole genome shotgun (WGS) entry which is preliminary data.</text>
</comment>
<dbReference type="SMART" id="SM00360">
    <property type="entry name" value="RRM"/>
    <property type="match status" value="1"/>
</dbReference>
<dbReference type="FunFam" id="3.30.70.330:FF:000494">
    <property type="entry name" value="28 kDa ribonucleoprotein, chloroplastic"/>
    <property type="match status" value="1"/>
</dbReference>
<protein>
    <recommendedName>
        <fullName evidence="3">RRM domain-containing protein</fullName>
    </recommendedName>
</protein>
<evidence type="ECO:0000256" key="1">
    <source>
        <dbReference type="ARBA" id="ARBA00022884"/>
    </source>
</evidence>
<dbReference type="PANTHER" id="PTHR15241">
    <property type="entry name" value="TRANSFORMER-2-RELATED"/>
    <property type="match status" value="1"/>
</dbReference>
<feature type="domain" description="RRM" evidence="3">
    <location>
        <begin position="8"/>
        <end position="85"/>
    </location>
</feature>
<proteinExistence type="predicted"/>
<dbReference type="SUPFAM" id="SSF54928">
    <property type="entry name" value="RNA-binding domain, RBD"/>
    <property type="match status" value="1"/>
</dbReference>
<evidence type="ECO:0000313" key="4">
    <source>
        <dbReference type="EMBL" id="KAK4876913.1"/>
    </source>
</evidence>
<dbReference type="PANTHER" id="PTHR15241:SF304">
    <property type="entry name" value="RRM DOMAIN-CONTAINING PROTEIN"/>
    <property type="match status" value="1"/>
</dbReference>
<reference evidence="5" key="1">
    <citation type="submission" date="2023-01" db="EMBL/GenBank/DDBJ databases">
        <title>Key to firefly adult light organ development and bioluminescence: homeobox transcription factors regulate luciferase expression and transportation to peroxisome.</title>
        <authorList>
            <person name="Fu X."/>
        </authorList>
    </citation>
    <scope>NUCLEOTIDE SEQUENCE [LARGE SCALE GENOMIC DNA]</scope>
</reference>
<dbReference type="Pfam" id="PF00076">
    <property type="entry name" value="RRM_1"/>
    <property type="match status" value="1"/>
</dbReference>
<accession>A0AAN7SMX5</accession>